<dbReference type="InterPro" id="IPR027417">
    <property type="entry name" value="P-loop_NTPase"/>
</dbReference>
<dbReference type="PANTHER" id="PTHR13710">
    <property type="entry name" value="DNA HELICASE RECQ FAMILY MEMBER"/>
    <property type="match status" value="1"/>
</dbReference>
<dbReference type="GO" id="GO:0000724">
    <property type="term" value="P:double-strand break repair via homologous recombination"/>
    <property type="evidence" value="ECO:0007669"/>
    <property type="project" value="TreeGrafter"/>
</dbReference>
<keyword evidence="8" id="KW-1185">Reference proteome</keyword>
<evidence type="ECO:0000256" key="2">
    <source>
        <dbReference type="ARBA" id="ARBA00023125"/>
    </source>
</evidence>
<dbReference type="Gene3D" id="3.40.50.300">
    <property type="entry name" value="P-loop containing nucleotide triphosphate hydrolases"/>
    <property type="match status" value="1"/>
</dbReference>
<accession>A0A0C9SLT6</accession>
<organism evidence="7 8">
    <name type="scientific">Paxillus involutus ATCC 200175</name>
    <dbReference type="NCBI Taxonomy" id="664439"/>
    <lineage>
        <taxon>Eukaryota</taxon>
        <taxon>Fungi</taxon>
        <taxon>Dikarya</taxon>
        <taxon>Basidiomycota</taxon>
        <taxon>Agaricomycotina</taxon>
        <taxon>Agaricomycetes</taxon>
        <taxon>Agaricomycetidae</taxon>
        <taxon>Boletales</taxon>
        <taxon>Paxilineae</taxon>
        <taxon>Paxillaceae</taxon>
        <taxon>Paxillus</taxon>
    </lineage>
</organism>
<gene>
    <name evidence="7" type="ORF">PAXINDRAFT_103947</name>
</gene>
<proteinExistence type="inferred from homology"/>
<evidence type="ECO:0000256" key="3">
    <source>
        <dbReference type="ARBA" id="ARBA00023235"/>
    </source>
</evidence>
<dbReference type="OrthoDB" id="10261556at2759"/>
<dbReference type="EC" id="5.6.2.4" evidence="5"/>
<dbReference type="Proteomes" id="UP000053647">
    <property type="component" value="Unassembled WGS sequence"/>
</dbReference>
<evidence type="ECO:0000256" key="5">
    <source>
        <dbReference type="ARBA" id="ARBA00034808"/>
    </source>
</evidence>
<dbReference type="GO" id="GO:0005694">
    <property type="term" value="C:chromosome"/>
    <property type="evidence" value="ECO:0007669"/>
    <property type="project" value="TreeGrafter"/>
</dbReference>
<dbReference type="AlphaFoldDB" id="A0A0C9SLT6"/>
<dbReference type="GO" id="GO:0009378">
    <property type="term" value="F:four-way junction helicase activity"/>
    <property type="evidence" value="ECO:0007669"/>
    <property type="project" value="TreeGrafter"/>
</dbReference>
<evidence type="ECO:0000313" key="7">
    <source>
        <dbReference type="EMBL" id="KIJ04989.1"/>
    </source>
</evidence>
<dbReference type="GO" id="GO:0043138">
    <property type="term" value="F:3'-5' DNA helicase activity"/>
    <property type="evidence" value="ECO:0007669"/>
    <property type="project" value="UniProtKB-EC"/>
</dbReference>
<dbReference type="GO" id="GO:0003677">
    <property type="term" value="F:DNA binding"/>
    <property type="evidence" value="ECO:0007669"/>
    <property type="project" value="UniProtKB-KW"/>
</dbReference>
<dbReference type="PANTHER" id="PTHR13710:SF105">
    <property type="entry name" value="ATP-DEPENDENT DNA HELICASE Q1"/>
    <property type="match status" value="1"/>
</dbReference>
<dbReference type="GO" id="GO:0005524">
    <property type="term" value="F:ATP binding"/>
    <property type="evidence" value="ECO:0007669"/>
    <property type="project" value="InterPro"/>
</dbReference>
<protein>
    <recommendedName>
        <fullName evidence="5">DNA 3'-5' helicase</fullName>
        <ecNumber evidence="5">5.6.2.4</ecNumber>
    </recommendedName>
</protein>
<reference evidence="8" key="2">
    <citation type="submission" date="2015-01" db="EMBL/GenBank/DDBJ databases">
        <title>Evolutionary Origins and Diversification of the Mycorrhizal Mutualists.</title>
        <authorList>
            <consortium name="DOE Joint Genome Institute"/>
            <consortium name="Mycorrhizal Genomics Consortium"/>
            <person name="Kohler A."/>
            <person name="Kuo A."/>
            <person name="Nagy L.G."/>
            <person name="Floudas D."/>
            <person name="Copeland A."/>
            <person name="Barry K.W."/>
            <person name="Cichocki N."/>
            <person name="Veneault-Fourrey C."/>
            <person name="LaButti K."/>
            <person name="Lindquist E.A."/>
            <person name="Lipzen A."/>
            <person name="Lundell T."/>
            <person name="Morin E."/>
            <person name="Murat C."/>
            <person name="Riley R."/>
            <person name="Ohm R."/>
            <person name="Sun H."/>
            <person name="Tunlid A."/>
            <person name="Henrissat B."/>
            <person name="Grigoriev I.V."/>
            <person name="Hibbett D.S."/>
            <person name="Martin F."/>
        </authorList>
    </citation>
    <scope>NUCLEOTIDE SEQUENCE [LARGE SCALE GENOMIC DNA]</scope>
    <source>
        <strain evidence="8">ATCC 200175</strain>
    </source>
</reference>
<comment type="similarity">
    <text evidence="1">Belongs to the helicase family. RecQ subfamily.</text>
</comment>
<dbReference type="GO" id="GO:0005737">
    <property type="term" value="C:cytoplasm"/>
    <property type="evidence" value="ECO:0007669"/>
    <property type="project" value="TreeGrafter"/>
</dbReference>
<comment type="catalytic activity">
    <reaction evidence="4">
        <text>Couples ATP hydrolysis with the unwinding of duplex DNA by translocating in the 3'-5' direction.</text>
        <dbReference type="EC" id="5.6.2.4"/>
    </reaction>
</comment>
<keyword evidence="3" id="KW-0413">Isomerase</keyword>
<sequence>MDAASVVIESILNLPLHALDQVAREAINDRLPSDYLETLTGQDKIDALRACLIICFLTSSTIVPRVFQLQASIATLNQHDTIITAGTGSGKTLCLLIPMLLRPRSMSVTILPLKRLQATQVLECQKYGIRTIAINEDTPNDPALWKSIKLGEYQHLIVSPEQLGMYKD</sequence>
<dbReference type="InterPro" id="IPR011545">
    <property type="entry name" value="DEAD/DEAH_box_helicase_dom"/>
</dbReference>
<dbReference type="EMBL" id="KN821344">
    <property type="protein sequence ID" value="KIJ04989.1"/>
    <property type="molecule type" value="Genomic_DNA"/>
</dbReference>
<evidence type="ECO:0000256" key="1">
    <source>
        <dbReference type="ARBA" id="ARBA00005446"/>
    </source>
</evidence>
<dbReference type="HOGENOM" id="CLU_127766_1_0_1"/>
<name>A0A0C9SLT6_PAXIN</name>
<evidence type="ECO:0000259" key="6">
    <source>
        <dbReference type="Pfam" id="PF00270"/>
    </source>
</evidence>
<dbReference type="SUPFAM" id="SSF52540">
    <property type="entry name" value="P-loop containing nucleoside triphosphate hydrolases"/>
    <property type="match status" value="1"/>
</dbReference>
<dbReference type="Pfam" id="PF00270">
    <property type="entry name" value="DEAD"/>
    <property type="match status" value="1"/>
</dbReference>
<evidence type="ECO:0000256" key="4">
    <source>
        <dbReference type="ARBA" id="ARBA00034617"/>
    </source>
</evidence>
<evidence type="ECO:0000313" key="8">
    <source>
        <dbReference type="Proteomes" id="UP000053647"/>
    </source>
</evidence>
<keyword evidence="2" id="KW-0238">DNA-binding</keyword>
<feature type="domain" description="DEAD/DEAH-box helicase" evidence="6">
    <location>
        <begin position="67"/>
        <end position="163"/>
    </location>
</feature>
<reference evidence="7 8" key="1">
    <citation type="submission" date="2014-06" db="EMBL/GenBank/DDBJ databases">
        <authorList>
            <consortium name="DOE Joint Genome Institute"/>
            <person name="Kuo A."/>
            <person name="Kohler A."/>
            <person name="Nagy L.G."/>
            <person name="Floudas D."/>
            <person name="Copeland A."/>
            <person name="Barry K.W."/>
            <person name="Cichocki N."/>
            <person name="Veneault-Fourrey C."/>
            <person name="LaButti K."/>
            <person name="Lindquist E.A."/>
            <person name="Lipzen A."/>
            <person name="Lundell T."/>
            <person name="Morin E."/>
            <person name="Murat C."/>
            <person name="Sun H."/>
            <person name="Tunlid A."/>
            <person name="Henrissat B."/>
            <person name="Grigoriev I.V."/>
            <person name="Hibbett D.S."/>
            <person name="Martin F."/>
            <person name="Nordberg H.P."/>
            <person name="Cantor M.N."/>
            <person name="Hua S.X."/>
        </authorList>
    </citation>
    <scope>NUCLEOTIDE SEQUENCE [LARGE SCALE GENOMIC DNA]</scope>
    <source>
        <strain evidence="7 8">ATCC 200175</strain>
    </source>
</reference>